<gene>
    <name evidence="1" type="ORF">ELLFYP34_01647</name>
</gene>
<accession>A0A6N2YL01</accession>
<protein>
    <submittedName>
        <fullName evidence="1">Uncharacterized protein</fullName>
    </submittedName>
</protein>
<proteinExistence type="predicted"/>
<dbReference type="EMBL" id="CACRTR010000003">
    <property type="protein sequence ID" value="VYT67584.1"/>
    <property type="molecule type" value="Genomic_DNA"/>
</dbReference>
<name>A0A6N2YL01_EUBLI</name>
<dbReference type="AlphaFoldDB" id="A0A6N2YL01"/>
<evidence type="ECO:0000313" key="1">
    <source>
        <dbReference type="EMBL" id="VYT67584.1"/>
    </source>
</evidence>
<sequence>MFESEYYTTWEKYQEEHLNISDNVCKTEKIQNYEEEMFKFIMMLFL</sequence>
<reference evidence="1" key="1">
    <citation type="submission" date="2019-11" db="EMBL/GenBank/DDBJ databases">
        <authorList>
            <person name="Feng L."/>
        </authorList>
    </citation>
    <scope>NUCLEOTIDE SEQUENCE</scope>
    <source>
        <strain evidence="1">ElimosumLFYP34</strain>
    </source>
</reference>
<organism evidence="1">
    <name type="scientific">Eubacterium limosum</name>
    <dbReference type="NCBI Taxonomy" id="1736"/>
    <lineage>
        <taxon>Bacteria</taxon>
        <taxon>Bacillati</taxon>
        <taxon>Bacillota</taxon>
        <taxon>Clostridia</taxon>
        <taxon>Eubacteriales</taxon>
        <taxon>Eubacteriaceae</taxon>
        <taxon>Eubacterium</taxon>
    </lineage>
</organism>